<evidence type="ECO:0000256" key="1">
    <source>
        <dbReference type="SAM" id="MobiDB-lite"/>
    </source>
</evidence>
<dbReference type="AlphaFoldDB" id="C0E7F6"/>
<dbReference type="EMBL" id="ACEB01000053">
    <property type="protein sequence ID" value="EEG25331.1"/>
    <property type="molecule type" value="Genomic_DNA"/>
</dbReference>
<evidence type="ECO:0000313" key="3">
    <source>
        <dbReference type="Proteomes" id="UP000006247"/>
    </source>
</evidence>
<feature type="compositionally biased region" description="Polar residues" evidence="1">
    <location>
        <begin position="23"/>
        <end position="39"/>
    </location>
</feature>
<dbReference type="HOGENOM" id="CLU_2552512_0_0_11"/>
<name>C0E7F6_9CORY</name>
<protein>
    <submittedName>
        <fullName evidence="2">Uncharacterized protein</fullName>
    </submittedName>
</protein>
<proteinExistence type="predicted"/>
<comment type="caution">
    <text evidence="2">The sequence shown here is derived from an EMBL/GenBank/DDBJ whole genome shotgun (WGS) entry which is preliminary data.</text>
</comment>
<accession>C0E7F6</accession>
<feature type="compositionally biased region" description="Basic residues" evidence="1">
    <location>
        <begin position="1"/>
        <end position="22"/>
    </location>
</feature>
<dbReference type="Proteomes" id="UP000006247">
    <property type="component" value="Unassembled WGS sequence"/>
</dbReference>
<feature type="region of interest" description="Disordered" evidence="1">
    <location>
        <begin position="1"/>
        <end position="51"/>
    </location>
</feature>
<gene>
    <name evidence="2" type="ORF">CORMATOL_02945</name>
</gene>
<organism evidence="2 3">
    <name type="scientific">Corynebacterium matruchotii ATCC 33806</name>
    <dbReference type="NCBI Taxonomy" id="566549"/>
    <lineage>
        <taxon>Bacteria</taxon>
        <taxon>Bacillati</taxon>
        <taxon>Actinomycetota</taxon>
        <taxon>Actinomycetes</taxon>
        <taxon>Mycobacteriales</taxon>
        <taxon>Corynebacteriaceae</taxon>
        <taxon>Corynebacterium</taxon>
    </lineage>
</organism>
<reference evidence="2 3" key="1">
    <citation type="submission" date="2009-01" db="EMBL/GenBank/DDBJ databases">
        <authorList>
            <person name="Fulton L."/>
            <person name="Clifton S."/>
            <person name="Chinwalla A.T."/>
            <person name="Mitreva M."/>
            <person name="Sodergren E."/>
            <person name="Weinstock G."/>
            <person name="Clifton S."/>
            <person name="Dooling D.J."/>
            <person name="Fulton B."/>
            <person name="Minx P."/>
            <person name="Pepin K.H."/>
            <person name="Johnson M."/>
            <person name="Bhonagiri V."/>
            <person name="Nash W.E."/>
            <person name="Mardis E.R."/>
            <person name="Wilson R.K."/>
        </authorList>
    </citation>
    <scope>NUCLEOTIDE SEQUENCE [LARGE SCALE GENOMIC DNA]</scope>
    <source>
        <strain evidence="2 3">ATCC 33806</strain>
    </source>
</reference>
<feature type="compositionally biased region" description="Basic and acidic residues" evidence="1">
    <location>
        <begin position="42"/>
        <end position="51"/>
    </location>
</feature>
<evidence type="ECO:0000313" key="2">
    <source>
        <dbReference type="EMBL" id="EEG25331.1"/>
    </source>
</evidence>
<sequence length="82" mass="9439">MERHLRRAVRTRPLKPTQHHHSPTPQAPTALTANNSTHAPRTRHDLKHDPGINKAKCWSCRTVVRFSTQPHSLGFSNRFLPF</sequence>